<feature type="chain" id="PRO_5042982558" evidence="7">
    <location>
        <begin position="27"/>
        <end position="76"/>
    </location>
</feature>
<proteinExistence type="inferred from homology"/>
<keyword evidence="3" id="KW-0964">Secreted</keyword>
<keyword evidence="4" id="KW-0372">Hormone</keyword>
<feature type="signal peptide" evidence="7">
    <location>
        <begin position="1"/>
        <end position="26"/>
    </location>
</feature>
<comment type="caution">
    <text evidence="8">The sequence shown here is derived from an EMBL/GenBank/DDBJ whole genome shotgun (WGS) entry which is preliminary data.</text>
</comment>
<evidence type="ECO:0000256" key="3">
    <source>
        <dbReference type="ARBA" id="ARBA00022525"/>
    </source>
</evidence>
<evidence type="ECO:0000256" key="1">
    <source>
        <dbReference type="ARBA" id="ARBA00004613"/>
    </source>
</evidence>
<dbReference type="GO" id="GO:0040008">
    <property type="term" value="P:regulation of growth"/>
    <property type="evidence" value="ECO:0007669"/>
    <property type="project" value="UniProtKB-ARBA"/>
</dbReference>
<comment type="similarity">
    <text evidence="2">Belongs to the plant rapid alkalinization factor (RALF) family.</text>
</comment>
<organism evidence="8 9">
    <name type="scientific">Phaseolus coccineus</name>
    <name type="common">Scarlet runner bean</name>
    <name type="synonym">Phaseolus multiflorus</name>
    <dbReference type="NCBI Taxonomy" id="3886"/>
    <lineage>
        <taxon>Eukaryota</taxon>
        <taxon>Viridiplantae</taxon>
        <taxon>Streptophyta</taxon>
        <taxon>Embryophyta</taxon>
        <taxon>Tracheophyta</taxon>
        <taxon>Spermatophyta</taxon>
        <taxon>Magnoliopsida</taxon>
        <taxon>eudicotyledons</taxon>
        <taxon>Gunneridae</taxon>
        <taxon>Pentapetalae</taxon>
        <taxon>rosids</taxon>
        <taxon>fabids</taxon>
        <taxon>Fabales</taxon>
        <taxon>Fabaceae</taxon>
        <taxon>Papilionoideae</taxon>
        <taxon>50 kb inversion clade</taxon>
        <taxon>NPAAA clade</taxon>
        <taxon>indigoferoid/millettioid clade</taxon>
        <taxon>Phaseoleae</taxon>
        <taxon>Phaseolus</taxon>
    </lineage>
</organism>
<dbReference type="Proteomes" id="UP001374584">
    <property type="component" value="Unassembled WGS sequence"/>
</dbReference>
<gene>
    <name evidence="8" type="ORF">VNO80_01678</name>
</gene>
<evidence type="ECO:0000256" key="5">
    <source>
        <dbReference type="ARBA" id="ARBA00022729"/>
    </source>
</evidence>
<dbReference type="Pfam" id="PF05498">
    <property type="entry name" value="RALF"/>
    <property type="match status" value="1"/>
</dbReference>
<dbReference type="GO" id="GO:0005576">
    <property type="term" value="C:extracellular region"/>
    <property type="evidence" value="ECO:0007669"/>
    <property type="project" value="UniProtKB-SubCell"/>
</dbReference>
<comment type="subcellular location">
    <subcellularLocation>
        <location evidence="1">Secreted</location>
    </subcellularLocation>
</comment>
<protein>
    <submittedName>
        <fullName evidence="8">Uncharacterized protein</fullName>
    </submittedName>
</protein>
<evidence type="ECO:0000256" key="7">
    <source>
        <dbReference type="SAM" id="SignalP"/>
    </source>
</evidence>
<evidence type="ECO:0000256" key="6">
    <source>
        <dbReference type="ARBA" id="ARBA00023157"/>
    </source>
</evidence>
<accession>A0AAN9WXB6</accession>
<keyword evidence="9" id="KW-1185">Reference proteome</keyword>
<name>A0AAN9WXB6_PHACN</name>
<evidence type="ECO:0000256" key="4">
    <source>
        <dbReference type="ARBA" id="ARBA00022702"/>
    </source>
</evidence>
<keyword evidence="5 7" id="KW-0732">Signal</keyword>
<evidence type="ECO:0000256" key="2">
    <source>
        <dbReference type="ARBA" id="ARBA00009178"/>
    </source>
</evidence>
<evidence type="ECO:0000313" key="9">
    <source>
        <dbReference type="Proteomes" id="UP001374584"/>
    </source>
</evidence>
<evidence type="ECO:0000313" key="8">
    <source>
        <dbReference type="EMBL" id="KAK7382694.1"/>
    </source>
</evidence>
<sequence length="76" mass="8853">MAEKKCSMQVWFLCFLVLSMVALSHSNEDDEVENTETNGVTGRRLFNAENDRQRQVVNPHNRGCSAMHRCRHHKHD</sequence>
<reference evidence="8 9" key="1">
    <citation type="submission" date="2024-01" db="EMBL/GenBank/DDBJ databases">
        <title>The genomes of 5 underutilized Papilionoideae crops provide insights into root nodulation and disease resistanc.</title>
        <authorList>
            <person name="Jiang F."/>
        </authorList>
    </citation>
    <scope>NUCLEOTIDE SEQUENCE [LARGE SCALE GENOMIC DNA]</scope>
    <source>
        <strain evidence="8">JINMINGXINNONG_FW02</strain>
        <tissue evidence="8">Leaves</tissue>
    </source>
</reference>
<dbReference type="InterPro" id="IPR008801">
    <property type="entry name" value="RALF"/>
</dbReference>
<dbReference type="AlphaFoldDB" id="A0AAN9WXB6"/>
<keyword evidence="6" id="KW-1015">Disulfide bond</keyword>
<dbReference type="GO" id="GO:0005179">
    <property type="term" value="F:hormone activity"/>
    <property type="evidence" value="ECO:0007669"/>
    <property type="project" value="UniProtKB-KW"/>
</dbReference>
<dbReference type="EMBL" id="JAYMYR010000001">
    <property type="protein sequence ID" value="KAK7382694.1"/>
    <property type="molecule type" value="Genomic_DNA"/>
</dbReference>